<feature type="region of interest" description="Disordered" evidence="1">
    <location>
        <begin position="1"/>
        <end position="235"/>
    </location>
</feature>
<dbReference type="AlphaFoldDB" id="A0A7C8N0D6"/>
<dbReference type="InParanoid" id="A0A7C8N0D6"/>
<evidence type="ECO:0000256" key="1">
    <source>
        <dbReference type="SAM" id="MobiDB-lite"/>
    </source>
</evidence>
<evidence type="ECO:0000313" key="2">
    <source>
        <dbReference type="EMBL" id="KAF2970054.1"/>
    </source>
</evidence>
<feature type="compositionally biased region" description="Polar residues" evidence="1">
    <location>
        <begin position="102"/>
        <end position="114"/>
    </location>
</feature>
<reference evidence="2 3" key="1">
    <citation type="submission" date="2019-12" db="EMBL/GenBank/DDBJ databases">
        <title>Draft genome sequence of the ascomycete Xylaria multiplex DSM 110363.</title>
        <authorList>
            <person name="Buettner E."/>
            <person name="Kellner H."/>
        </authorList>
    </citation>
    <scope>NUCLEOTIDE SEQUENCE [LARGE SCALE GENOMIC DNA]</scope>
    <source>
        <strain evidence="2 3">DSM 110363</strain>
    </source>
</reference>
<feature type="compositionally biased region" description="Acidic residues" evidence="1">
    <location>
        <begin position="196"/>
        <end position="235"/>
    </location>
</feature>
<protein>
    <submittedName>
        <fullName evidence="2">Uncharacterized protein</fullName>
    </submittedName>
</protein>
<evidence type="ECO:0000313" key="3">
    <source>
        <dbReference type="Proteomes" id="UP000481858"/>
    </source>
</evidence>
<name>A0A7C8N0D6_9PEZI</name>
<feature type="compositionally biased region" description="Basic residues" evidence="1">
    <location>
        <begin position="60"/>
        <end position="73"/>
    </location>
</feature>
<feature type="compositionally biased region" description="Basic and acidic residues" evidence="1">
    <location>
        <begin position="147"/>
        <end position="170"/>
    </location>
</feature>
<dbReference type="Proteomes" id="UP000481858">
    <property type="component" value="Unassembled WGS sequence"/>
</dbReference>
<gene>
    <name evidence="2" type="ORF">GQX73_g3560</name>
</gene>
<dbReference type="EMBL" id="WUBL01000028">
    <property type="protein sequence ID" value="KAF2970054.1"/>
    <property type="molecule type" value="Genomic_DNA"/>
</dbReference>
<organism evidence="2 3">
    <name type="scientific">Xylaria multiplex</name>
    <dbReference type="NCBI Taxonomy" id="323545"/>
    <lineage>
        <taxon>Eukaryota</taxon>
        <taxon>Fungi</taxon>
        <taxon>Dikarya</taxon>
        <taxon>Ascomycota</taxon>
        <taxon>Pezizomycotina</taxon>
        <taxon>Sordariomycetes</taxon>
        <taxon>Xylariomycetidae</taxon>
        <taxon>Xylariales</taxon>
        <taxon>Xylariaceae</taxon>
        <taxon>Xylaria</taxon>
    </lineage>
</organism>
<comment type="caution">
    <text evidence="2">The sequence shown here is derived from an EMBL/GenBank/DDBJ whole genome shotgun (WGS) entry which is preliminary data.</text>
</comment>
<proteinExistence type="predicted"/>
<sequence>MCSDRNTPTGAHPDLPQKQKFEAISSNRSAPGPCVSRPPYGSRSGTSQTLRHTGYDTHKNHTRSARHQTRTKHHERETQRLLSASHPISPRQGHFDQRTRHGSNSPVVSDSMSLAYTHDRSAMPYRDSIRGQSEQEDDGCRNSIYDESFRSAEESHCTREADDYARDDHSSYSYQGSASPGDAYEEDSDRYAGDNGFDEDGYSGDDSGDDDSSNDDSSNDDSSNDDFDDYDEDDY</sequence>
<keyword evidence="3" id="KW-1185">Reference proteome</keyword>
<accession>A0A7C8N0D6</accession>